<dbReference type="eggNOG" id="COG1520">
    <property type="taxonomic scope" value="Bacteria"/>
</dbReference>
<dbReference type="SUPFAM" id="SSF50998">
    <property type="entry name" value="Quinoprotein alcohol dehydrogenase-like"/>
    <property type="match status" value="2"/>
</dbReference>
<evidence type="ECO:0000259" key="1">
    <source>
        <dbReference type="Pfam" id="PF13360"/>
    </source>
</evidence>
<proteinExistence type="predicted"/>
<protein>
    <submittedName>
        <fullName evidence="2">Pyrrolo-quinoline quinone</fullName>
    </submittedName>
</protein>
<dbReference type="EMBL" id="CP000473">
    <property type="protein sequence ID" value="ABJ85494.1"/>
    <property type="molecule type" value="Genomic_DNA"/>
</dbReference>
<dbReference type="PANTHER" id="PTHR34512:SF30">
    <property type="entry name" value="OUTER MEMBRANE PROTEIN ASSEMBLY FACTOR BAMB"/>
    <property type="match status" value="1"/>
</dbReference>
<dbReference type="KEGG" id="sus:Acid_4533"/>
<name>Q01XX1_SOLUE</name>
<dbReference type="InterPro" id="IPR002372">
    <property type="entry name" value="PQQ_rpt_dom"/>
</dbReference>
<feature type="domain" description="Pyrrolo-quinoline quinone repeat" evidence="1">
    <location>
        <begin position="42"/>
        <end position="128"/>
    </location>
</feature>
<dbReference type="Gene3D" id="2.130.10.10">
    <property type="entry name" value="YVTN repeat-like/Quinoprotein amine dehydrogenase"/>
    <property type="match status" value="3"/>
</dbReference>
<dbReference type="InterPro" id="IPR018391">
    <property type="entry name" value="PQQ_b-propeller_rpt"/>
</dbReference>
<dbReference type="AlphaFoldDB" id="Q01XX1"/>
<dbReference type="STRING" id="234267.Acid_4533"/>
<gene>
    <name evidence="2" type="ordered locus">Acid_4533</name>
</gene>
<dbReference type="OrthoDB" id="105314at2"/>
<dbReference type="SMART" id="SM00564">
    <property type="entry name" value="PQQ"/>
    <property type="match status" value="7"/>
</dbReference>
<organism evidence="2">
    <name type="scientific">Solibacter usitatus (strain Ellin6076)</name>
    <dbReference type="NCBI Taxonomy" id="234267"/>
    <lineage>
        <taxon>Bacteria</taxon>
        <taxon>Pseudomonadati</taxon>
        <taxon>Acidobacteriota</taxon>
        <taxon>Terriglobia</taxon>
        <taxon>Bryobacterales</taxon>
        <taxon>Solibacteraceae</taxon>
        <taxon>Candidatus Solibacter</taxon>
    </lineage>
</organism>
<dbReference type="InParanoid" id="Q01XX1"/>
<feature type="domain" description="Pyrrolo-quinoline quinone repeat" evidence="1">
    <location>
        <begin position="157"/>
        <end position="275"/>
    </location>
</feature>
<dbReference type="Pfam" id="PF13360">
    <property type="entry name" value="PQQ_2"/>
    <property type="match status" value="2"/>
</dbReference>
<evidence type="ECO:0000313" key="2">
    <source>
        <dbReference type="EMBL" id="ABJ85494.1"/>
    </source>
</evidence>
<dbReference type="InterPro" id="IPR011047">
    <property type="entry name" value="Quinoprotein_ADH-like_sf"/>
</dbReference>
<dbReference type="InterPro" id="IPR015943">
    <property type="entry name" value="WD40/YVTN_repeat-like_dom_sf"/>
</dbReference>
<accession>Q01XX1</accession>
<dbReference type="PANTHER" id="PTHR34512">
    <property type="entry name" value="CELL SURFACE PROTEIN"/>
    <property type="match status" value="1"/>
</dbReference>
<dbReference type="HOGENOM" id="CLU_027480_4_1_0"/>
<sequence precursor="true">MRLSLTVLAAAACFGQATFRGDAAHSGAFSGEGPRAFHGVKWKFATGGRVVSSAVASNGAIYFGSDDGNIYAVDPASGRQLWQFTTGGPIDSTPAIAGGVVYFGSYDAKFYAVDAKSGALRWKFAAGSERRFEARGLHGMQPLTQTFLDPYDVFLSSPVVAEGAVYFGSGDGNLYALDAASGALRWKFHTGDVVHASPAYAAGTLFFGSWDSRFYAVEATTGKEKWRFQAGTDDLTHNQIGFQSSPAVVDGVVYTGCRDSNVYALDAATGKEKWRVNNQGSWVNSSPAVAEGKVYFATADSSLFHAVDAATGKSAFKHQLKGYVFSSPSVAGDVVYLGILNGTMEARDRKTGELLWTFQTETSKQNRDWVLTAEGKLNPAMFFRSNWLEGGILAANREFAIGSIFSAPLISDGTVYVGSADGYLYALQ</sequence>
<reference evidence="2" key="1">
    <citation type="submission" date="2006-10" db="EMBL/GenBank/DDBJ databases">
        <title>Complete sequence of Solibacter usitatus Ellin6076.</title>
        <authorList>
            <consortium name="US DOE Joint Genome Institute"/>
            <person name="Copeland A."/>
            <person name="Lucas S."/>
            <person name="Lapidus A."/>
            <person name="Barry K."/>
            <person name="Detter J.C."/>
            <person name="Glavina del Rio T."/>
            <person name="Hammon N."/>
            <person name="Israni S."/>
            <person name="Dalin E."/>
            <person name="Tice H."/>
            <person name="Pitluck S."/>
            <person name="Thompson L.S."/>
            <person name="Brettin T."/>
            <person name="Bruce D."/>
            <person name="Han C."/>
            <person name="Tapia R."/>
            <person name="Gilna P."/>
            <person name="Schmutz J."/>
            <person name="Larimer F."/>
            <person name="Land M."/>
            <person name="Hauser L."/>
            <person name="Kyrpides N."/>
            <person name="Mikhailova N."/>
            <person name="Janssen P.H."/>
            <person name="Kuske C.R."/>
            <person name="Richardson P."/>
        </authorList>
    </citation>
    <scope>NUCLEOTIDE SEQUENCE</scope>
    <source>
        <strain evidence="2">Ellin6076</strain>
    </source>
</reference>